<evidence type="ECO:0000313" key="13">
    <source>
        <dbReference type="Proteomes" id="UP000231932"/>
    </source>
</evidence>
<feature type="domain" description="Cytidyltransferase-like" evidence="11">
    <location>
        <begin position="6"/>
        <end position="171"/>
    </location>
</feature>
<dbReference type="GO" id="GO:0005524">
    <property type="term" value="F:ATP binding"/>
    <property type="evidence" value="ECO:0007669"/>
    <property type="project" value="UniProtKB-KW"/>
</dbReference>
<dbReference type="NCBIfam" id="TIGR00482">
    <property type="entry name" value="nicotinate (nicotinamide) nucleotide adenylyltransferase"/>
    <property type="match status" value="1"/>
</dbReference>
<sequence length="203" mass="22753">MKRIGLFGGTFDPVHIGHIVAAEYVLDACGLERVLFVPTRIPPHKEAPDTPAEDRFHMVEVAVADRPGLGVSRVELDREGPSYTVDTLRYLRTRHPDVRFAWIIGADQLLGFPMWKSPEEIVSLADLIAVVRPGYNEHKGMDVVRKQFPRAALEVVEMPRLEVSSSELRARLEAGRTVSVLVPQAVQELIRAKGLYKRAGRVR</sequence>
<gene>
    <name evidence="10 12" type="primary">nadD</name>
    <name evidence="12" type="ORF">CVV65_10070</name>
</gene>
<organism evidence="12 13">
    <name type="scientific">Kyrpidia spormannii</name>
    <dbReference type="NCBI Taxonomy" id="2055160"/>
    <lineage>
        <taxon>Bacteria</taxon>
        <taxon>Bacillati</taxon>
        <taxon>Bacillota</taxon>
        <taxon>Bacilli</taxon>
        <taxon>Bacillales</taxon>
        <taxon>Alicyclobacillaceae</taxon>
        <taxon>Kyrpidia</taxon>
    </lineage>
</organism>
<comment type="function">
    <text evidence="1 10">Catalyzes the reversible adenylation of nicotinate mononucleotide (NaMN) to nicotinic acid adenine dinucleotide (NaAD).</text>
</comment>
<dbReference type="CDD" id="cd02165">
    <property type="entry name" value="NMNAT"/>
    <property type="match status" value="1"/>
</dbReference>
<dbReference type="EMBL" id="CP024955">
    <property type="protein sequence ID" value="ATY85227.1"/>
    <property type="molecule type" value="Genomic_DNA"/>
</dbReference>
<evidence type="ECO:0000256" key="10">
    <source>
        <dbReference type="HAMAP-Rule" id="MF_00244"/>
    </source>
</evidence>
<dbReference type="SUPFAM" id="SSF52374">
    <property type="entry name" value="Nucleotidylyl transferase"/>
    <property type="match status" value="1"/>
</dbReference>
<dbReference type="KEGG" id="kyr:CVV65_10070"/>
<evidence type="ECO:0000256" key="1">
    <source>
        <dbReference type="ARBA" id="ARBA00002324"/>
    </source>
</evidence>
<dbReference type="NCBIfam" id="NF000840">
    <property type="entry name" value="PRK00071.1-3"/>
    <property type="match status" value="1"/>
</dbReference>
<name>A0A2K8N8S8_9BACL</name>
<evidence type="ECO:0000256" key="4">
    <source>
        <dbReference type="ARBA" id="ARBA00022679"/>
    </source>
</evidence>
<evidence type="ECO:0000256" key="6">
    <source>
        <dbReference type="ARBA" id="ARBA00022741"/>
    </source>
</evidence>
<accession>A0A2K8N8S8</accession>
<dbReference type="NCBIfam" id="TIGR00125">
    <property type="entry name" value="cyt_tran_rel"/>
    <property type="match status" value="1"/>
</dbReference>
<dbReference type="InterPro" id="IPR005248">
    <property type="entry name" value="NadD/NMNAT"/>
</dbReference>
<dbReference type="AlphaFoldDB" id="A0A2K8N8S8"/>
<dbReference type="GO" id="GO:0004515">
    <property type="term" value="F:nicotinate-nucleotide adenylyltransferase activity"/>
    <property type="evidence" value="ECO:0007669"/>
    <property type="project" value="UniProtKB-UniRule"/>
</dbReference>
<keyword evidence="5 10" id="KW-0548">Nucleotidyltransferase</keyword>
<evidence type="ECO:0000313" key="12">
    <source>
        <dbReference type="EMBL" id="ATY85227.1"/>
    </source>
</evidence>
<dbReference type="HAMAP" id="MF_00244">
    <property type="entry name" value="NaMN_adenylyltr"/>
    <property type="match status" value="1"/>
</dbReference>
<dbReference type="PANTHER" id="PTHR39321:SF3">
    <property type="entry name" value="PHOSPHOPANTETHEINE ADENYLYLTRANSFERASE"/>
    <property type="match status" value="1"/>
</dbReference>
<comment type="catalytic activity">
    <reaction evidence="9 10">
        <text>nicotinate beta-D-ribonucleotide + ATP + H(+) = deamido-NAD(+) + diphosphate</text>
        <dbReference type="Rhea" id="RHEA:22860"/>
        <dbReference type="ChEBI" id="CHEBI:15378"/>
        <dbReference type="ChEBI" id="CHEBI:30616"/>
        <dbReference type="ChEBI" id="CHEBI:33019"/>
        <dbReference type="ChEBI" id="CHEBI:57502"/>
        <dbReference type="ChEBI" id="CHEBI:58437"/>
        <dbReference type="EC" id="2.7.7.18"/>
    </reaction>
</comment>
<dbReference type="Proteomes" id="UP000231932">
    <property type="component" value="Chromosome"/>
</dbReference>
<dbReference type="Pfam" id="PF01467">
    <property type="entry name" value="CTP_transf_like"/>
    <property type="match status" value="1"/>
</dbReference>
<evidence type="ECO:0000256" key="7">
    <source>
        <dbReference type="ARBA" id="ARBA00022840"/>
    </source>
</evidence>
<dbReference type="GO" id="GO:0009435">
    <property type="term" value="P:NAD+ biosynthetic process"/>
    <property type="evidence" value="ECO:0007669"/>
    <property type="project" value="UniProtKB-UniRule"/>
</dbReference>
<evidence type="ECO:0000256" key="3">
    <source>
        <dbReference type="ARBA" id="ARBA00022642"/>
    </source>
</evidence>
<comment type="pathway">
    <text evidence="2 10">Cofactor biosynthesis; NAD(+) biosynthesis; deamido-NAD(+) from nicotinate D-ribonucleotide: step 1/1.</text>
</comment>
<dbReference type="OrthoDB" id="5295945at2"/>
<keyword evidence="8 10" id="KW-0520">NAD</keyword>
<evidence type="ECO:0000256" key="8">
    <source>
        <dbReference type="ARBA" id="ARBA00023027"/>
    </source>
</evidence>
<dbReference type="Gene3D" id="3.40.50.620">
    <property type="entry name" value="HUPs"/>
    <property type="match status" value="1"/>
</dbReference>
<protein>
    <recommendedName>
        <fullName evidence="10">Probable nicotinate-nucleotide adenylyltransferase</fullName>
        <ecNumber evidence="10">2.7.7.18</ecNumber>
    </recommendedName>
    <alternativeName>
        <fullName evidence="10">Deamido-NAD(+) diphosphorylase</fullName>
    </alternativeName>
    <alternativeName>
        <fullName evidence="10">Deamido-NAD(+) pyrophosphorylase</fullName>
    </alternativeName>
    <alternativeName>
        <fullName evidence="10">Nicotinate mononucleotide adenylyltransferase</fullName>
        <shortName evidence="10">NaMN adenylyltransferase</shortName>
    </alternativeName>
</protein>
<keyword evidence="4 10" id="KW-0808">Transferase</keyword>
<evidence type="ECO:0000256" key="2">
    <source>
        <dbReference type="ARBA" id="ARBA00005019"/>
    </source>
</evidence>
<evidence type="ECO:0000259" key="11">
    <source>
        <dbReference type="Pfam" id="PF01467"/>
    </source>
</evidence>
<evidence type="ECO:0000256" key="5">
    <source>
        <dbReference type="ARBA" id="ARBA00022695"/>
    </source>
</evidence>
<dbReference type="InterPro" id="IPR014729">
    <property type="entry name" value="Rossmann-like_a/b/a_fold"/>
</dbReference>
<keyword evidence="7 10" id="KW-0067">ATP-binding</keyword>
<dbReference type="RefSeq" id="WP_100668016.1">
    <property type="nucleotide sequence ID" value="NZ_CP024955.1"/>
</dbReference>
<dbReference type="InterPro" id="IPR004821">
    <property type="entry name" value="Cyt_trans-like"/>
</dbReference>
<keyword evidence="13" id="KW-1185">Reference proteome</keyword>
<reference evidence="13" key="1">
    <citation type="submission" date="2017-11" db="EMBL/GenBank/DDBJ databases">
        <title>Complete Genome Sequence of Kyrpidia sp. Strain EA-1, a thermophilic, hydrogen-oxidizing Bacterium, isolated from the Azores.</title>
        <authorList>
            <person name="Reiner J.E."/>
            <person name="Lapp C.J."/>
            <person name="Bunk B."/>
            <person name="Gescher J."/>
        </authorList>
    </citation>
    <scope>NUCLEOTIDE SEQUENCE [LARGE SCALE GENOMIC DNA]</scope>
    <source>
        <strain evidence="13">EA-1</strain>
    </source>
</reference>
<evidence type="ECO:0000256" key="9">
    <source>
        <dbReference type="ARBA" id="ARBA00048721"/>
    </source>
</evidence>
<keyword evidence="3 10" id="KW-0662">Pyridine nucleotide biosynthesis</keyword>
<proteinExistence type="inferred from homology"/>
<comment type="similarity">
    <text evidence="10">Belongs to the NadD family.</text>
</comment>
<dbReference type="UniPathway" id="UPA00253">
    <property type="reaction ID" value="UER00332"/>
</dbReference>
<keyword evidence="6 10" id="KW-0547">Nucleotide-binding</keyword>
<dbReference type="EC" id="2.7.7.18" evidence="10"/>
<dbReference type="PANTHER" id="PTHR39321">
    <property type="entry name" value="NICOTINATE-NUCLEOTIDE ADENYLYLTRANSFERASE-RELATED"/>
    <property type="match status" value="1"/>
</dbReference>